<dbReference type="Proteomes" id="UP001055811">
    <property type="component" value="Linkage Group LG06"/>
</dbReference>
<name>A0ACB9BS03_CICIN</name>
<organism evidence="1 2">
    <name type="scientific">Cichorium intybus</name>
    <name type="common">Chicory</name>
    <dbReference type="NCBI Taxonomy" id="13427"/>
    <lineage>
        <taxon>Eukaryota</taxon>
        <taxon>Viridiplantae</taxon>
        <taxon>Streptophyta</taxon>
        <taxon>Embryophyta</taxon>
        <taxon>Tracheophyta</taxon>
        <taxon>Spermatophyta</taxon>
        <taxon>Magnoliopsida</taxon>
        <taxon>eudicotyledons</taxon>
        <taxon>Gunneridae</taxon>
        <taxon>Pentapetalae</taxon>
        <taxon>asterids</taxon>
        <taxon>campanulids</taxon>
        <taxon>Asterales</taxon>
        <taxon>Asteraceae</taxon>
        <taxon>Cichorioideae</taxon>
        <taxon>Cichorieae</taxon>
        <taxon>Cichoriinae</taxon>
        <taxon>Cichorium</taxon>
    </lineage>
</organism>
<gene>
    <name evidence="1" type="ORF">L2E82_36538</name>
</gene>
<keyword evidence="2" id="KW-1185">Reference proteome</keyword>
<dbReference type="EMBL" id="CM042014">
    <property type="protein sequence ID" value="KAI3724750.1"/>
    <property type="molecule type" value="Genomic_DNA"/>
</dbReference>
<comment type="caution">
    <text evidence="1">The sequence shown here is derived from an EMBL/GenBank/DDBJ whole genome shotgun (WGS) entry which is preliminary data.</text>
</comment>
<proteinExistence type="predicted"/>
<protein>
    <submittedName>
        <fullName evidence="1">Uncharacterized protein</fullName>
    </submittedName>
</protein>
<accession>A0ACB9BS03</accession>
<evidence type="ECO:0000313" key="2">
    <source>
        <dbReference type="Proteomes" id="UP001055811"/>
    </source>
</evidence>
<reference evidence="1 2" key="2">
    <citation type="journal article" date="2022" name="Mol. Ecol. Resour.">
        <title>The genomes of chicory, endive, great burdock and yacon provide insights into Asteraceae paleo-polyploidization history and plant inulin production.</title>
        <authorList>
            <person name="Fan W."/>
            <person name="Wang S."/>
            <person name="Wang H."/>
            <person name="Wang A."/>
            <person name="Jiang F."/>
            <person name="Liu H."/>
            <person name="Zhao H."/>
            <person name="Xu D."/>
            <person name="Zhang Y."/>
        </authorList>
    </citation>
    <scope>NUCLEOTIDE SEQUENCE [LARGE SCALE GENOMIC DNA]</scope>
    <source>
        <strain evidence="2">cv. Punajuju</strain>
        <tissue evidence="1">Leaves</tissue>
    </source>
</reference>
<evidence type="ECO:0000313" key="1">
    <source>
        <dbReference type="EMBL" id="KAI3724750.1"/>
    </source>
</evidence>
<sequence>MISYRFLLLVVGQWNYVPKTCTDHDVSETKLTGTRVDFILLMEPMKNSREGLNGRQNYCGVIFKGINNFNMCKNHWRPLLVNEMVGRADCSVEGVTINLIMLYNQT</sequence>
<reference evidence="2" key="1">
    <citation type="journal article" date="2022" name="Mol. Ecol. Resour.">
        <title>The genomes of chicory, endive, great burdock and yacon provide insights into Asteraceae palaeo-polyploidization history and plant inulin production.</title>
        <authorList>
            <person name="Fan W."/>
            <person name="Wang S."/>
            <person name="Wang H."/>
            <person name="Wang A."/>
            <person name="Jiang F."/>
            <person name="Liu H."/>
            <person name="Zhao H."/>
            <person name="Xu D."/>
            <person name="Zhang Y."/>
        </authorList>
    </citation>
    <scope>NUCLEOTIDE SEQUENCE [LARGE SCALE GENOMIC DNA]</scope>
    <source>
        <strain evidence="2">cv. Punajuju</strain>
    </source>
</reference>